<dbReference type="PANTHER" id="PTHR30143">
    <property type="entry name" value="ACID HYDRATASE"/>
    <property type="match status" value="1"/>
</dbReference>
<dbReference type="InterPro" id="IPR050772">
    <property type="entry name" value="Hydratase-Decarb/MhpD_sf"/>
</dbReference>
<accession>W4MAM4</accession>
<proteinExistence type="predicted"/>
<dbReference type="SUPFAM" id="SSF56529">
    <property type="entry name" value="FAH"/>
    <property type="match status" value="1"/>
</dbReference>
<dbReference type="Gene3D" id="3.90.850.10">
    <property type="entry name" value="Fumarylacetoacetase-like, C-terminal domain"/>
    <property type="match status" value="1"/>
</dbReference>
<evidence type="ECO:0008006" key="3">
    <source>
        <dbReference type="Google" id="ProtNLM"/>
    </source>
</evidence>
<dbReference type="AlphaFoldDB" id="W4MAM4"/>
<evidence type="ECO:0000313" key="2">
    <source>
        <dbReference type="Proteomes" id="UP000019140"/>
    </source>
</evidence>
<gene>
    <name evidence="1" type="ORF">ETSY2_15550</name>
</gene>
<dbReference type="PANTHER" id="PTHR30143:SF0">
    <property type="entry name" value="2-KETO-4-PENTENOATE HYDRATASE"/>
    <property type="match status" value="1"/>
</dbReference>
<evidence type="ECO:0000313" key="1">
    <source>
        <dbReference type="EMBL" id="ETX06692.1"/>
    </source>
</evidence>
<keyword evidence="2" id="KW-1185">Reference proteome</keyword>
<dbReference type="GO" id="GO:0008684">
    <property type="term" value="F:2-oxopent-4-enoate hydratase activity"/>
    <property type="evidence" value="ECO:0007669"/>
    <property type="project" value="TreeGrafter"/>
</dbReference>
<sequence>MNVDDAVDILWEHLQRGEYFPEALKGALMLEDGYRAQLGVLARWVAAGEQQAGWKIALSGAATRQAMGIDAPAFGYLLERGHFTDGASFQLDGMINPAIESELCITMAKRLKGPGVTREHVIDALGQVAPAFELVSLRGNLGADLPLGVADNIAQWGFVTGDALAPYPKALDLAEMTVEIHKNGEVIECVRGGEALDDQIDSITWLVNELGKYDVALEAGHHIMSGAFVKPLPLTKGDTWQTHFSSVGTIRADFS</sequence>
<name>W4MAM4_9BACT</name>
<dbReference type="EMBL" id="AZHX01000627">
    <property type="protein sequence ID" value="ETX06692.1"/>
    <property type="molecule type" value="Genomic_DNA"/>
</dbReference>
<dbReference type="HOGENOM" id="CLU_060136_4_0_7"/>
<dbReference type="InterPro" id="IPR036663">
    <property type="entry name" value="Fumarylacetoacetase_C_sf"/>
</dbReference>
<dbReference type="Proteomes" id="UP000019140">
    <property type="component" value="Unassembled WGS sequence"/>
</dbReference>
<organism evidence="1 2">
    <name type="scientific">Candidatus Entotheonella gemina</name>
    <dbReference type="NCBI Taxonomy" id="1429439"/>
    <lineage>
        <taxon>Bacteria</taxon>
        <taxon>Pseudomonadati</taxon>
        <taxon>Nitrospinota/Tectimicrobiota group</taxon>
        <taxon>Candidatus Tectimicrobiota</taxon>
        <taxon>Candidatus Entotheonellia</taxon>
        <taxon>Candidatus Entotheonellales</taxon>
        <taxon>Candidatus Entotheonellaceae</taxon>
        <taxon>Candidatus Entotheonella</taxon>
    </lineage>
</organism>
<protein>
    <recommendedName>
        <fullName evidence="3">Fumarylacetoacetase-like C-terminal domain-containing protein</fullName>
    </recommendedName>
</protein>
<dbReference type="PATRIC" id="fig|1429439.4.peg.2642"/>
<dbReference type="GO" id="GO:0005737">
    <property type="term" value="C:cytoplasm"/>
    <property type="evidence" value="ECO:0007669"/>
    <property type="project" value="TreeGrafter"/>
</dbReference>
<reference evidence="1 2" key="1">
    <citation type="journal article" date="2014" name="Nature">
        <title>An environmental bacterial taxon with a large and distinct metabolic repertoire.</title>
        <authorList>
            <person name="Wilson M.C."/>
            <person name="Mori T."/>
            <person name="Ruckert C."/>
            <person name="Uria A.R."/>
            <person name="Helf M.J."/>
            <person name="Takada K."/>
            <person name="Gernert C."/>
            <person name="Steffens U.A."/>
            <person name="Heycke N."/>
            <person name="Schmitt S."/>
            <person name="Rinke C."/>
            <person name="Helfrich E.J."/>
            <person name="Brachmann A.O."/>
            <person name="Gurgui C."/>
            <person name="Wakimoto T."/>
            <person name="Kracht M."/>
            <person name="Crusemann M."/>
            <person name="Hentschel U."/>
            <person name="Abe I."/>
            <person name="Matsunaga S."/>
            <person name="Kalinowski J."/>
            <person name="Takeyama H."/>
            <person name="Piel J."/>
        </authorList>
    </citation>
    <scope>NUCLEOTIDE SEQUENCE [LARGE SCALE GENOMIC DNA]</scope>
    <source>
        <strain evidence="2">TSY2</strain>
    </source>
</reference>
<comment type="caution">
    <text evidence="1">The sequence shown here is derived from an EMBL/GenBank/DDBJ whole genome shotgun (WGS) entry which is preliminary data.</text>
</comment>